<dbReference type="EMBL" id="JABBXD010000016">
    <property type="protein sequence ID" value="MBD3587583.1"/>
    <property type="molecule type" value="Genomic_DNA"/>
</dbReference>
<name>A0ABR8LN11_9ALTE</name>
<comment type="caution">
    <text evidence="2">The sequence shown here is derived from an EMBL/GenBank/DDBJ whole genome shotgun (WGS) entry which is preliminary data.</text>
</comment>
<feature type="region of interest" description="Disordered" evidence="1">
    <location>
        <begin position="1"/>
        <end position="23"/>
    </location>
</feature>
<proteinExistence type="predicted"/>
<feature type="compositionally biased region" description="Basic and acidic residues" evidence="1">
    <location>
        <begin position="1"/>
        <end position="19"/>
    </location>
</feature>
<dbReference type="Proteomes" id="UP000624419">
    <property type="component" value="Unassembled WGS sequence"/>
</dbReference>
<evidence type="ECO:0000313" key="3">
    <source>
        <dbReference type="Proteomes" id="UP000624419"/>
    </source>
</evidence>
<gene>
    <name evidence="2" type="ORF">HHX48_17735</name>
</gene>
<feature type="region of interest" description="Disordered" evidence="1">
    <location>
        <begin position="87"/>
        <end position="114"/>
    </location>
</feature>
<evidence type="ECO:0000313" key="2">
    <source>
        <dbReference type="EMBL" id="MBD3587583.1"/>
    </source>
</evidence>
<reference evidence="2 3" key="1">
    <citation type="submission" date="2020-04" db="EMBL/GenBank/DDBJ databases">
        <title>Salinimonas sp. HHU 13199.</title>
        <authorList>
            <person name="Cui X."/>
            <person name="Zhang D."/>
        </authorList>
    </citation>
    <scope>NUCLEOTIDE SEQUENCE [LARGE SCALE GENOMIC DNA]</scope>
    <source>
        <strain evidence="2 3">HHU 13199</strain>
    </source>
</reference>
<evidence type="ECO:0000256" key="1">
    <source>
        <dbReference type="SAM" id="MobiDB-lite"/>
    </source>
</evidence>
<organism evidence="2 3">
    <name type="scientific">Salinimonas profundi</name>
    <dbReference type="NCBI Taxonomy" id="2729140"/>
    <lineage>
        <taxon>Bacteria</taxon>
        <taxon>Pseudomonadati</taxon>
        <taxon>Pseudomonadota</taxon>
        <taxon>Gammaproteobacteria</taxon>
        <taxon>Alteromonadales</taxon>
        <taxon>Alteromonadaceae</taxon>
        <taxon>Alteromonas/Salinimonas group</taxon>
        <taxon>Salinimonas</taxon>
    </lineage>
</organism>
<sequence length="114" mass="12842">MKMEAELDSKVAADHKESVARLQTENSKHIRKYESLKGEISDVFGFIQRGGKSELLTSILESEKQKRPGGSVISGIILDKIRILNRPIPPTPPPLNVKTPYLDRQQLKEQNPTH</sequence>
<protein>
    <submittedName>
        <fullName evidence="2">Uncharacterized protein</fullName>
    </submittedName>
</protein>
<dbReference type="RefSeq" id="WP_191026632.1">
    <property type="nucleotide sequence ID" value="NZ_JABBXD010000016.1"/>
</dbReference>
<keyword evidence="3" id="KW-1185">Reference proteome</keyword>
<accession>A0ABR8LN11</accession>